<gene>
    <name evidence="1" type="ORF">I4F81_002007</name>
</gene>
<evidence type="ECO:0000313" key="2">
    <source>
        <dbReference type="Proteomes" id="UP000798662"/>
    </source>
</evidence>
<proteinExistence type="predicted"/>
<organism evidence="1 2">
    <name type="scientific">Pyropia yezoensis</name>
    <name type="common">Susabi-nori</name>
    <name type="synonym">Porphyra yezoensis</name>
    <dbReference type="NCBI Taxonomy" id="2788"/>
    <lineage>
        <taxon>Eukaryota</taxon>
        <taxon>Rhodophyta</taxon>
        <taxon>Bangiophyceae</taxon>
        <taxon>Bangiales</taxon>
        <taxon>Bangiaceae</taxon>
        <taxon>Pyropia</taxon>
    </lineage>
</organism>
<accession>A0ACC3BN58</accession>
<protein>
    <submittedName>
        <fullName evidence="1">Uncharacterized protein</fullName>
    </submittedName>
</protein>
<comment type="caution">
    <text evidence="1">The sequence shown here is derived from an EMBL/GenBank/DDBJ whole genome shotgun (WGS) entry which is preliminary data.</text>
</comment>
<keyword evidence="2" id="KW-1185">Reference proteome</keyword>
<name>A0ACC3BN58_PYRYE</name>
<sequence>MHGPNATSPPHMATRLAAAAAGIGKRARSRGLSLGAALRTSPSTGELGGGGGATAGGGLPTRRPSHRPRPAGVVALVVGVAAVVGGLALLGWVAAVAGGWVGKGHPPRSTTATAAAAASAGTAGGHRRGGAGAKAAPDVQVPVGVPGAPPPPPLAADQLPRLPLPPPRCGNVFVHLHDGDGTAGAAFFRTYGANDSHVDPLVRLGRPRRIDACVHVFEGGARHDGALGALAAAPTPRWTTPGGRARRLYVYPRAVLAATDGVWQGGGGGSPPLGVRTVAADHFLLAATYPRGTADAADGVVAVRLAVTAAADAAAAVAVGGEEHSAVATLQLLYGAGGGGGGPSRSVLCQRVDYVMVNVAVGVSTDTMSALAVLATAINADHACRTHVVLKPDGATASRSTGAPVAGGGASADSGGAREALPPPPPQNLSRSVFYAVLAGPPTFRSRVAGATATWAAGAPPDRITFYTAAAFDPADRAVARGLPVVVAAPTPPDRPGVPDEQWPERMQSWSHLVRLRLAWDGALRDDPSIRWLALVDDDTFVYTDAAATALAAWNDKLPLWGGSGEIVRVDNGDAGPLASRLRATHLAAGGTPCAMPGEPAYARTHPHGSLWGGSSKGGRDAPPRRCSDTFCKGCAPIPQGGTIFLSRALVAAIRPSIEACEAATRHLCGRCGSQRLYACVTGAVPGARSAMLRGVHRSPWRREPKQRALPVLSFHGFEHARGRYTATGSLEGDFARLWALRRPGGEGVTMGDVADDVNCRRGGHWLGGHCVK</sequence>
<dbReference type="Proteomes" id="UP000798662">
    <property type="component" value="Chromosome 1"/>
</dbReference>
<reference evidence="1" key="1">
    <citation type="submission" date="2019-11" db="EMBL/GenBank/DDBJ databases">
        <title>Nori genome reveals adaptations in red seaweeds to the harsh intertidal environment.</title>
        <authorList>
            <person name="Wang D."/>
            <person name="Mao Y."/>
        </authorList>
    </citation>
    <scope>NUCLEOTIDE SEQUENCE</scope>
    <source>
        <tissue evidence="1">Gametophyte</tissue>
    </source>
</reference>
<evidence type="ECO:0000313" key="1">
    <source>
        <dbReference type="EMBL" id="KAK1859411.1"/>
    </source>
</evidence>
<dbReference type="EMBL" id="CM020618">
    <property type="protein sequence ID" value="KAK1859411.1"/>
    <property type="molecule type" value="Genomic_DNA"/>
</dbReference>